<evidence type="ECO:0000313" key="2">
    <source>
        <dbReference type="EMBL" id="KAH7009356.1"/>
    </source>
</evidence>
<dbReference type="Proteomes" id="UP000756346">
    <property type="component" value="Unassembled WGS sequence"/>
</dbReference>
<reference evidence="2" key="1">
    <citation type="journal article" date="2021" name="Nat. Commun.">
        <title>Genetic determinants of endophytism in the Arabidopsis root mycobiome.</title>
        <authorList>
            <person name="Mesny F."/>
            <person name="Miyauchi S."/>
            <person name="Thiergart T."/>
            <person name="Pickel B."/>
            <person name="Atanasova L."/>
            <person name="Karlsson M."/>
            <person name="Huettel B."/>
            <person name="Barry K.W."/>
            <person name="Haridas S."/>
            <person name="Chen C."/>
            <person name="Bauer D."/>
            <person name="Andreopoulos W."/>
            <person name="Pangilinan J."/>
            <person name="LaButti K."/>
            <person name="Riley R."/>
            <person name="Lipzen A."/>
            <person name="Clum A."/>
            <person name="Drula E."/>
            <person name="Henrissat B."/>
            <person name="Kohler A."/>
            <person name="Grigoriev I.V."/>
            <person name="Martin F.M."/>
            <person name="Hacquard S."/>
        </authorList>
    </citation>
    <scope>NUCLEOTIDE SEQUENCE</scope>
    <source>
        <strain evidence="2">MPI-CAGE-CH-0230</strain>
    </source>
</reference>
<gene>
    <name evidence="2" type="ORF">B0I36DRAFT_342118</name>
</gene>
<sequence>MLTPKGHPPPAIRATPTSPQVSEGERCGCGSHGRPRTGKGMVRGTRRRVVASQARGKKGRVHH</sequence>
<keyword evidence="3" id="KW-1185">Reference proteome</keyword>
<protein>
    <submittedName>
        <fullName evidence="2">Uncharacterized protein</fullName>
    </submittedName>
</protein>
<accession>A0A9P8XSI1</accession>
<feature type="compositionally biased region" description="Pro residues" evidence="1">
    <location>
        <begin position="1"/>
        <end position="11"/>
    </location>
</feature>
<dbReference type="RefSeq" id="XP_046003984.1">
    <property type="nucleotide sequence ID" value="XM_046156056.1"/>
</dbReference>
<evidence type="ECO:0000313" key="3">
    <source>
        <dbReference type="Proteomes" id="UP000756346"/>
    </source>
</evidence>
<proteinExistence type="predicted"/>
<organism evidence="2 3">
    <name type="scientific">Microdochium trichocladiopsis</name>
    <dbReference type="NCBI Taxonomy" id="1682393"/>
    <lineage>
        <taxon>Eukaryota</taxon>
        <taxon>Fungi</taxon>
        <taxon>Dikarya</taxon>
        <taxon>Ascomycota</taxon>
        <taxon>Pezizomycotina</taxon>
        <taxon>Sordariomycetes</taxon>
        <taxon>Xylariomycetidae</taxon>
        <taxon>Xylariales</taxon>
        <taxon>Microdochiaceae</taxon>
        <taxon>Microdochium</taxon>
    </lineage>
</organism>
<dbReference type="GeneID" id="70185602"/>
<name>A0A9P8XSI1_9PEZI</name>
<evidence type="ECO:0000256" key="1">
    <source>
        <dbReference type="SAM" id="MobiDB-lite"/>
    </source>
</evidence>
<comment type="caution">
    <text evidence="2">The sequence shown here is derived from an EMBL/GenBank/DDBJ whole genome shotgun (WGS) entry which is preliminary data.</text>
</comment>
<feature type="region of interest" description="Disordered" evidence="1">
    <location>
        <begin position="1"/>
        <end position="63"/>
    </location>
</feature>
<dbReference type="AlphaFoldDB" id="A0A9P8XSI1"/>
<dbReference type="EMBL" id="JAGTJQ010000018">
    <property type="protein sequence ID" value="KAH7009356.1"/>
    <property type="molecule type" value="Genomic_DNA"/>
</dbReference>
<feature type="compositionally biased region" description="Basic residues" evidence="1">
    <location>
        <begin position="44"/>
        <end position="63"/>
    </location>
</feature>